<organism evidence="1">
    <name type="scientific">marine sediment metagenome</name>
    <dbReference type="NCBI Taxonomy" id="412755"/>
    <lineage>
        <taxon>unclassified sequences</taxon>
        <taxon>metagenomes</taxon>
        <taxon>ecological metagenomes</taxon>
    </lineage>
</organism>
<name>X1HQ77_9ZZZZ</name>
<evidence type="ECO:0000313" key="1">
    <source>
        <dbReference type="EMBL" id="GAH55959.1"/>
    </source>
</evidence>
<protein>
    <submittedName>
        <fullName evidence="1">Uncharacterized protein</fullName>
    </submittedName>
</protein>
<dbReference type="EMBL" id="BARU01017068">
    <property type="protein sequence ID" value="GAH55959.1"/>
    <property type="molecule type" value="Genomic_DNA"/>
</dbReference>
<proteinExistence type="predicted"/>
<sequence length="73" mass="8422">MSQYLSIIPQTPLHIGGVKPNFRFLLTQDIIPGSLIRGCLAEYLIRQGKKSKIKEYIKETKFGFFILQIVRII</sequence>
<accession>X1HQ77</accession>
<feature type="non-terminal residue" evidence="1">
    <location>
        <position position="73"/>
    </location>
</feature>
<reference evidence="1" key="1">
    <citation type="journal article" date="2014" name="Front. Microbiol.">
        <title>High frequency of phylogenetically diverse reductive dehalogenase-homologous genes in deep subseafloor sedimentary metagenomes.</title>
        <authorList>
            <person name="Kawai M."/>
            <person name="Futagami T."/>
            <person name="Toyoda A."/>
            <person name="Takaki Y."/>
            <person name="Nishi S."/>
            <person name="Hori S."/>
            <person name="Arai W."/>
            <person name="Tsubouchi T."/>
            <person name="Morono Y."/>
            <person name="Uchiyama I."/>
            <person name="Ito T."/>
            <person name="Fujiyama A."/>
            <person name="Inagaki F."/>
            <person name="Takami H."/>
        </authorList>
    </citation>
    <scope>NUCLEOTIDE SEQUENCE</scope>
    <source>
        <strain evidence="1">Expedition CK06-06</strain>
    </source>
</reference>
<dbReference type="AlphaFoldDB" id="X1HQ77"/>
<comment type="caution">
    <text evidence="1">The sequence shown here is derived from an EMBL/GenBank/DDBJ whole genome shotgun (WGS) entry which is preliminary data.</text>
</comment>
<gene>
    <name evidence="1" type="ORF">S03H2_28336</name>
</gene>